<accession>A0A2P2PVG0</accession>
<reference evidence="1" key="1">
    <citation type="submission" date="2018-02" db="EMBL/GenBank/DDBJ databases">
        <title>Rhizophora mucronata_Transcriptome.</title>
        <authorList>
            <person name="Meera S.P."/>
            <person name="Sreeshan A."/>
            <person name="Augustine A."/>
        </authorList>
    </citation>
    <scope>NUCLEOTIDE SEQUENCE</scope>
    <source>
        <tissue evidence="1">Leaf</tissue>
    </source>
</reference>
<organism evidence="1">
    <name type="scientific">Rhizophora mucronata</name>
    <name type="common">Asiatic mangrove</name>
    <dbReference type="NCBI Taxonomy" id="61149"/>
    <lineage>
        <taxon>Eukaryota</taxon>
        <taxon>Viridiplantae</taxon>
        <taxon>Streptophyta</taxon>
        <taxon>Embryophyta</taxon>
        <taxon>Tracheophyta</taxon>
        <taxon>Spermatophyta</taxon>
        <taxon>Magnoliopsida</taxon>
        <taxon>eudicotyledons</taxon>
        <taxon>Gunneridae</taxon>
        <taxon>Pentapetalae</taxon>
        <taxon>rosids</taxon>
        <taxon>fabids</taxon>
        <taxon>Malpighiales</taxon>
        <taxon>Rhizophoraceae</taxon>
        <taxon>Rhizophora</taxon>
    </lineage>
</organism>
<evidence type="ECO:0000313" key="1">
    <source>
        <dbReference type="EMBL" id="MBX58728.1"/>
    </source>
</evidence>
<name>A0A2P2PVG0_RHIMU</name>
<protein>
    <submittedName>
        <fullName evidence="1">Uncharacterized protein</fullName>
    </submittedName>
</protein>
<dbReference type="EMBL" id="GGEC01078244">
    <property type="protein sequence ID" value="MBX58728.1"/>
    <property type="molecule type" value="Transcribed_RNA"/>
</dbReference>
<sequence>MDPRLHLHGRHET</sequence>
<proteinExistence type="predicted"/>